<gene>
    <name evidence="1" type="ORF">Phi46:3_gp056</name>
</gene>
<reference evidence="1 2" key="1">
    <citation type="journal article" date="2013" name="Proc. Natl. Acad. Sci. U.S.A.">
        <title>Twelve previously unknown phage genera are ubiquitous in global oceans.</title>
        <authorList>
            <person name="Holmfeldt K."/>
            <person name="Solonenko N."/>
            <person name="Shah M."/>
            <person name="Corrier K."/>
            <person name="Riemann L."/>
            <person name="Verberkmoes N.C."/>
            <person name="Sullivan M.B."/>
        </authorList>
    </citation>
    <scope>NUCLEOTIDE SEQUENCE [LARGE SCALE GENOMIC DNA]</scope>
    <source>
        <strain evidence="1">Phi46:3</strain>
    </source>
</reference>
<sequence>MGKRQTLDYEFPFIFGEKPLTVDSDFGHIFQNENKDQIEFNIESLRDHKEAIIKFLEGEDSRLIKSIVGIAIAASVLRIKR</sequence>
<organism evidence="1 2">
    <name type="scientific">Cellulophaga phage phi46:3</name>
    <dbReference type="NCBI Taxonomy" id="1327985"/>
    <lineage>
        <taxon>Viruses</taxon>
        <taxon>Duplodnaviria</taxon>
        <taxon>Heunggongvirae</taxon>
        <taxon>Uroviricota</taxon>
        <taxon>Caudoviricetes</taxon>
        <taxon>Pachyviridae</taxon>
        <taxon>Bacelvirus</taxon>
        <taxon>Bacelvirus phi46tres</taxon>
    </lineage>
</organism>
<dbReference type="RefSeq" id="YP_008241099.1">
    <property type="nucleotide sequence ID" value="NC_021792.1"/>
</dbReference>
<proteinExistence type="predicted"/>
<dbReference type="GeneID" id="16797273"/>
<name>S0A1W9_9CAUD</name>
<evidence type="ECO:0000313" key="2">
    <source>
        <dbReference type="Proteomes" id="UP000014727"/>
    </source>
</evidence>
<dbReference type="EMBL" id="KC821622">
    <property type="protein sequence ID" value="AGO48800.1"/>
    <property type="molecule type" value="Genomic_DNA"/>
</dbReference>
<protein>
    <submittedName>
        <fullName evidence="1">Uncharacterized protein</fullName>
    </submittedName>
</protein>
<evidence type="ECO:0000313" key="1">
    <source>
        <dbReference type="EMBL" id="AGO48800.1"/>
    </source>
</evidence>
<reference evidence="2" key="2">
    <citation type="submission" date="2013-03" db="EMBL/GenBank/DDBJ databases">
        <title>The Cellulophaga phages: a novel, diverse, and globally ubiquitous model system.</title>
        <authorList>
            <person name="Holmfeldt K."/>
            <person name="Solonenko N."/>
            <person name="Shah M."/>
            <person name="Corrier K."/>
            <person name="Riemann L."/>
            <person name="VerBerkmoes N.C."/>
            <person name="Sullivan M.B."/>
        </authorList>
    </citation>
    <scope>NUCLEOTIDE SEQUENCE [LARGE SCALE GENOMIC DNA]</scope>
</reference>
<dbReference type="Proteomes" id="UP000014727">
    <property type="component" value="Segment"/>
</dbReference>
<keyword evidence="2" id="KW-1185">Reference proteome</keyword>
<dbReference type="KEGG" id="vg:16797273"/>
<accession>S0A1W9</accession>